<dbReference type="PRINTS" id="PR00891">
    <property type="entry name" value="RABGDIREP"/>
</dbReference>
<feature type="region of interest" description="Disordered" evidence="2">
    <location>
        <begin position="360"/>
        <end position="418"/>
    </location>
</feature>
<organism evidence="6">
    <name type="scientific">Hydatigena taeniaeformis</name>
    <name type="common">Feline tapeworm</name>
    <name type="synonym">Taenia taeniaeformis</name>
    <dbReference type="NCBI Taxonomy" id="6205"/>
    <lineage>
        <taxon>Eukaryota</taxon>
        <taxon>Metazoa</taxon>
        <taxon>Spiralia</taxon>
        <taxon>Lophotrochozoa</taxon>
        <taxon>Platyhelminthes</taxon>
        <taxon>Cestoda</taxon>
        <taxon>Eucestoda</taxon>
        <taxon>Cyclophyllidea</taxon>
        <taxon>Taeniidae</taxon>
        <taxon>Hydatigera</taxon>
    </lineage>
</organism>
<evidence type="ECO:0000256" key="1">
    <source>
        <dbReference type="ARBA" id="ARBA00005593"/>
    </source>
</evidence>
<dbReference type="Pfam" id="PF22603">
    <property type="entry name" value="RAE1_2_domI_C"/>
    <property type="match status" value="1"/>
</dbReference>
<dbReference type="InterPro" id="IPR018203">
    <property type="entry name" value="GDP_dissociation_inhibitor"/>
</dbReference>
<dbReference type="EMBL" id="UYWX01001886">
    <property type="protein sequence ID" value="VDM21900.1"/>
    <property type="molecule type" value="Genomic_DNA"/>
</dbReference>
<feature type="domain" description="RAE1/2" evidence="3">
    <location>
        <begin position="155"/>
        <end position="261"/>
    </location>
</feature>
<dbReference type="GO" id="GO:0005968">
    <property type="term" value="C:Rab-protein geranylgeranyltransferase complex"/>
    <property type="evidence" value="ECO:0007669"/>
    <property type="project" value="TreeGrafter"/>
</dbReference>
<reference evidence="4 5" key="2">
    <citation type="submission" date="2018-11" db="EMBL/GenBank/DDBJ databases">
        <authorList>
            <consortium name="Pathogen Informatics"/>
        </authorList>
    </citation>
    <scope>NUCLEOTIDE SEQUENCE [LARGE SCALE GENOMIC DNA]</scope>
</reference>
<evidence type="ECO:0000313" key="5">
    <source>
        <dbReference type="Proteomes" id="UP000274429"/>
    </source>
</evidence>
<comment type="similarity">
    <text evidence="1">Belongs to the Rab GDI family.</text>
</comment>
<evidence type="ECO:0000259" key="3">
    <source>
        <dbReference type="Pfam" id="PF22603"/>
    </source>
</evidence>
<feature type="compositionally biased region" description="Low complexity" evidence="2">
    <location>
        <begin position="360"/>
        <end position="386"/>
    </location>
</feature>
<keyword evidence="5" id="KW-1185">Reference proteome</keyword>
<feature type="compositionally biased region" description="Polar residues" evidence="2">
    <location>
        <begin position="402"/>
        <end position="418"/>
    </location>
</feature>
<gene>
    <name evidence="4" type="ORF">TTAC_LOCUS3074</name>
</gene>
<dbReference type="GO" id="GO:0007264">
    <property type="term" value="P:small GTPase-mediated signal transduction"/>
    <property type="evidence" value="ECO:0007669"/>
    <property type="project" value="InterPro"/>
</dbReference>
<dbReference type="InterPro" id="IPR036188">
    <property type="entry name" value="FAD/NAD-bd_sf"/>
</dbReference>
<protein>
    <submittedName>
        <fullName evidence="6">ORF 40</fullName>
    </submittedName>
</protein>
<dbReference type="OrthoDB" id="1923006at2759"/>
<dbReference type="GO" id="GO:0005092">
    <property type="term" value="F:GDP-dissociation inhibitor activity"/>
    <property type="evidence" value="ECO:0007669"/>
    <property type="project" value="InterPro"/>
</dbReference>
<proteinExistence type="inferred from homology"/>
<evidence type="ECO:0000256" key="2">
    <source>
        <dbReference type="SAM" id="MobiDB-lite"/>
    </source>
</evidence>
<dbReference type="Pfam" id="PF00996">
    <property type="entry name" value="GDI"/>
    <property type="match status" value="1"/>
</dbReference>
<dbReference type="WBParaSite" id="TTAC_0000308901-mRNA-1">
    <property type="protein sequence ID" value="TTAC_0000308901-mRNA-1"/>
    <property type="gene ID" value="TTAC_0000308901"/>
</dbReference>
<name>A0A0R3WQP9_HYDTA</name>
<sequence length="418" mass="45439">MEATYLDRPLLEYLQSKRHLDDFISRVVVNCLALANNTITLRNALPRFARLIASTNRVGSFPLLWPLFGCGELPQSFCRLAACLQPTLLCRMCAVFSGTYCLGRTITSVRHNLNNHGRRYRLSLSTGEVVSTSCLLIGAEQAPSDWLIPQISRWIARSILVTVGSLYPSGHEPHDVTLMPILLPTAISAEPGFLLEIPVEKSNGNVELFVVHLSAFCDNCVDAAEIFAPSINLLYSTDTEAPEKPRILWNCFFTLPDLSNVACRTLGRDYELGEEGIFVVPGLDASMFMDKAVSEAASIFHEAFSLVRHSGTPSESVSQEGETPTAVSAFLVSLEQHWDGVFPPQPPRPEELIFVADQTPASAAPTDSPSTTLTAATSDTPTPTSARPNVAPSGHGDWSIGTMDNTVGESEFTTALDP</sequence>
<reference evidence="6" key="1">
    <citation type="submission" date="2017-02" db="UniProtKB">
        <authorList>
            <consortium name="WormBaseParasite"/>
        </authorList>
    </citation>
    <scope>IDENTIFICATION</scope>
</reference>
<dbReference type="GO" id="GO:0005829">
    <property type="term" value="C:cytosol"/>
    <property type="evidence" value="ECO:0007669"/>
    <property type="project" value="TreeGrafter"/>
</dbReference>
<dbReference type="Gene3D" id="3.50.50.60">
    <property type="entry name" value="FAD/NAD(P)-binding domain"/>
    <property type="match status" value="2"/>
</dbReference>
<dbReference type="STRING" id="6205.A0A0R3WQP9"/>
<evidence type="ECO:0000313" key="4">
    <source>
        <dbReference type="EMBL" id="VDM21900.1"/>
    </source>
</evidence>
<evidence type="ECO:0000313" key="6">
    <source>
        <dbReference type="WBParaSite" id="TTAC_0000308901-mRNA-1"/>
    </source>
</evidence>
<dbReference type="GO" id="GO:0016192">
    <property type="term" value="P:vesicle-mediated transport"/>
    <property type="evidence" value="ECO:0007669"/>
    <property type="project" value="TreeGrafter"/>
</dbReference>
<dbReference type="Proteomes" id="UP000274429">
    <property type="component" value="Unassembled WGS sequence"/>
</dbReference>
<dbReference type="AlphaFoldDB" id="A0A0R3WQP9"/>
<dbReference type="PANTHER" id="PTHR11787:SF4">
    <property type="entry name" value="CHM, RAB ESCORT PROTEIN 1"/>
    <property type="match status" value="1"/>
</dbReference>
<dbReference type="GO" id="GO:0005634">
    <property type="term" value="C:nucleus"/>
    <property type="evidence" value="ECO:0007669"/>
    <property type="project" value="TreeGrafter"/>
</dbReference>
<dbReference type="PANTHER" id="PTHR11787">
    <property type="entry name" value="RAB GDP-DISSOCIATION INHIBITOR"/>
    <property type="match status" value="1"/>
</dbReference>
<dbReference type="Gene3D" id="3.30.519.10">
    <property type="entry name" value="Guanine Nucleotide Dissociation Inhibitor, domain 2"/>
    <property type="match status" value="1"/>
</dbReference>
<accession>A0A0R3WQP9</accession>
<dbReference type="InterPro" id="IPR054420">
    <property type="entry name" value="RAE1_2_domI_C"/>
</dbReference>
<dbReference type="Gene3D" id="1.10.405.10">
    <property type="entry name" value="Guanine Nucleotide Dissociation Inhibitor, domain 1"/>
    <property type="match status" value="1"/>
</dbReference>